<dbReference type="HOGENOM" id="CLU_055113_0_0_9"/>
<reference evidence="1 2" key="1">
    <citation type="journal article" date="2007" name="Genome Res.">
        <title>Genome sequence of a proteolytic (Group I) Clostridium botulinum strain Hall A and comparative analysis of the clostridial genomes.</title>
        <authorList>
            <person name="Sebaihia M."/>
            <person name="Peck M.W."/>
            <person name="Minton N.P."/>
            <person name="Thomson N.R."/>
            <person name="Holden M.T.G."/>
            <person name="Mitchell W.J."/>
            <person name="Carter A.T."/>
            <person name="Bentley S.D."/>
            <person name="Mason D.R."/>
            <person name="Crossman L."/>
            <person name="Paul C.J."/>
            <person name="Ivens A."/>
            <person name="Wells-Bennik M.H.J."/>
            <person name="Davis I.J."/>
            <person name="Cerdeno-Tarraga A.M."/>
            <person name="Churcher C."/>
            <person name="Quail M.A."/>
            <person name="Chillingworth T."/>
            <person name="Feltwell T."/>
            <person name="Fraser A."/>
            <person name="Goodhead I."/>
            <person name="Hance Z."/>
            <person name="Jagels K."/>
            <person name="Larke N."/>
            <person name="Maddison M."/>
            <person name="Moule S."/>
            <person name="Mungall K."/>
            <person name="Norbertczak H."/>
            <person name="Rabbinowitsch E."/>
            <person name="Sanders M."/>
            <person name="Simmonds M."/>
            <person name="White B."/>
            <person name="Whithead S."/>
            <person name="Parkhill J."/>
        </authorList>
    </citation>
    <scope>NUCLEOTIDE SEQUENCE [LARGE SCALE GENOMIC DNA]</scope>
    <source>
        <strain evidence="2">Hall / ATCC 3502 / NCTC 13319 / Type A [Sanger]</strain>
    </source>
</reference>
<accession>A5I3U7</accession>
<dbReference type="KEGG" id="cbh:CLC_2118"/>
<accession>A7G599</accession>
<proteinExistence type="predicted"/>
<evidence type="ECO:0000313" key="2">
    <source>
        <dbReference type="Proteomes" id="UP000001986"/>
    </source>
</evidence>
<dbReference type="EMBL" id="AM412317">
    <property type="protein sequence ID" value="CAL83717.1"/>
    <property type="molecule type" value="Genomic_DNA"/>
</dbReference>
<dbReference type="RefSeq" id="WP_011986675.1">
    <property type="nucleotide sequence ID" value="NC_009698.1"/>
</dbReference>
<dbReference type="KEGG" id="cbo:CBO2176"/>
<protein>
    <submittedName>
        <fullName evidence="1">Uncharacterized protein</fullName>
    </submittedName>
</protein>
<organism evidence="1 2">
    <name type="scientific">Clostridium botulinum (strain Hall / ATCC 3502 / NCTC 13319 / Type A)</name>
    <dbReference type="NCBI Taxonomy" id="441771"/>
    <lineage>
        <taxon>Bacteria</taxon>
        <taxon>Bacillati</taxon>
        <taxon>Bacillota</taxon>
        <taxon>Clostridia</taxon>
        <taxon>Eubacteriales</taxon>
        <taxon>Clostridiaceae</taxon>
        <taxon>Clostridium</taxon>
    </lineage>
</organism>
<gene>
    <name evidence="1" type="ordered locus">CBO2176</name>
</gene>
<keyword evidence="2" id="KW-1185">Reference proteome</keyword>
<dbReference type="PATRIC" id="fig|413999.7.peg.2144"/>
<dbReference type="GeneID" id="5187325"/>
<dbReference type="Proteomes" id="UP000001986">
    <property type="component" value="Chromosome"/>
</dbReference>
<dbReference type="AlphaFoldDB" id="A5I3U7"/>
<evidence type="ECO:0000313" key="1">
    <source>
        <dbReference type="EMBL" id="CAL83717.1"/>
    </source>
</evidence>
<sequence>MAKLKIGLKQHTPLIHFQSEQPGAILRATEVKSKLDKFLKKYAFPGGFEEYKQYLIGYKTDKKDKIEDFGDKQAFDYKLRIYTENPNKIQKINIKGGMQALYFAGRSNNGNVKGILTNEDIILEFFTFHKGLMEIIKNNIEGFFCINNFGTRQNKGFGSFYLKKPINEVDKLIDRICTHDKTNIYLNIKYNKGDYFQIFEDISVIYPLMKSGLNFPKWPKSYHKSFLFKYMLNKDIGNEKRFIKENFFSPWKRIENDNKEKRYVRAMLGICDGIEFRDSERTGKVKYNSNIERFQSPILFKIINNELFIIPKKIPKEMFYNKFKFSNEFKSGRESKVNKEIIYTPKEDEFNLENFLSGFADYFNNHIKVSNVNNVFENKIRKAKLRRIDIKQVVK</sequence>
<name>A5I3U7_CLOBH</name>